<accession>A0A0R0DJV1</accession>
<gene>
    <name evidence="1" type="ORF">ABB28_00015</name>
</gene>
<dbReference type="EMBL" id="LDJK01000001">
    <property type="protein sequence ID" value="KRG77832.1"/>
    <property type="molecule type" value="Genomic_DNA"/>
</dbReference>
<comment type="caution">
    <text evidence="1">The sequence shown here is derived from an EMBL/GenBank/DDBJ whole genome shotgun (WGS) entry which is preliminary data.</text>
</comment>
<evidence type="ECO:0000313" key="2">
    <source>
        <dbReference type="Proteomes" id="UP000051386"/>
    </source>
</evidence>
<dbReference type="RefSeq" id="WP_057506655.1">
    <property type="nucleotide sequence ID" value="NZ_LDJK01000001.1"/>
</dbReference>
<keyword evidence="2" id="KW-1185">Reference proteome</keyword>
<evidence type="ECO:0000313" key="1">
    <source>
        <dbReference type="EMBL" id="KRG77832.1"/>
    </source>
</evidence>
<sequence length="134" mass="14824">MNPKHPLSAKRLHALMGDRMLDFPPHFIEKLERRLEAMEAERFRSCDVVVPLRPATGTVQRASHAADPAQDESTAVPVSTLRALSNILDILHTAHLLQQDHITASMVSEQSVECLIVCGRELLKGHAGAMWTNA</sequence>
<dbReference type="AlphaFoldDB" id="A0A0R0DJV1"/>
<dbReference type="PATRIC" id="fig|517011.3.peg.5"/>
<dbReference type="Proteomes" id="UP000051386">
    <property type="component" value="Unassembled WGS sequence"/>
</dbReference>
<reference evidence="1 2" key="1">
    <citation type="submission" date="2015-05" db="EMBL/GenBank/DDBJ databases">
        <title>Genome sequencing and analysis of members of genus Stenotrophomonas.</title>
        <authorList>
            <person name="Patil P.P."/>
            <person name="Midha S."/>
            <person name="Patil P.B."/>
        </authorList>
    </citation>
    <scope>NUCLEOTIDE SEQUENCE [LARGE SCALE GENOMIC DNA]</scope>
    <source>
        <strain evidence="1 2">DSM 21508</strain>
    </source>
</reference>
<name>A0A0R0DJV1_9GAMM</name>
<protein>
    <submittedName>
        <fullName evidence="1">Uncharacterized protein</fullName>
    </submittedName>
</protein>
<organism evidence="1 2">
    <name type="scientific">Stenotrophomonas chelatiphaga</name>
    <dbReference type="NCBI Taxonomy" id="517011"/>
    <lineage>
        <taxon>Bacteria</taxon>
        <taxon>Pseudomonadati</taxon>
        <taxon>Pseudomonadota</taxon>
        <taxon>Gammaproteobacteria</taxon>
        <taxon>Lysobacterales</taxon>
        <taxon>Lysobacteraceae</taxon>
        <taxon>Stenotrophomonas</taxon>
    </lineage>
</organism>
<proteinExistence type="predicted"/>